<gene>
    <name evidence="2" type="ORF">LCGC14_2430580</name>
</gene>
<accession>A0A0F9DZ37</accession>
<comment type="caution">
    <text evidence="2">The sequence shown here is derived from an EMBL/GenBank/DDBJ whole genome shotgun (WGS) entry which is preliminary data.</text>
</comment>
<protein>
    <submittedName>
        <fullName evidence="2">Uncharacterized protein</fullName>
    </submittedName>
</protein>
<name>A0A0F9DZ37_9ZZZZ</name>
<feature type="compositionally biased region" description="Basic and acidic residues" evidence="1">
    <location>
        <begin position="9"/>
        <end position="32"/>
    </location>
</feature>
<dbReference type="EMBL" id="LAZR01037164">
    <property type="protein sequence ID" value="KKL22916.1"/>
    <property type="molecule type" value="Genomic_DNA"/>
</dbReference>
<dbReference type="AlphaFoldDB" id="A0A0F9DZ37"/>
<evidence type="ECO:0000256" key="1">
    <source>
        <dbReference type="SAM" id="MobiDB-lite"/>
    </source>
</evidence>
<organism evidence="2">
    <name type="scientific">marine sediment metagenome</name>
    <dbReference type="NCBI Taxonomy" id="412755"/>
    <lineage>
        <taxon>unclassified sequences</taxon>
        <taxon>metagenomes</taxon>
        <taxon>ecological metagenomes</taxon>
    </lineage>
</organism>
<feature type="region of interest" description="Disordered" evidence="1">
    <location>
        <begin position="1"/>
        <end position="32"/>
    </location>
</feature>
<proteinExistence type="predicted"/>
<evidence type="ECO:0000313" key="2">
    <source>
        <dbReference type="EMBL" id="KKL22916.1"/>
    </source>
</evidence>
<feature type="non-terminal residue" evidence="2">
    <location>
        <position position="32"/>
    </location>
</feature>
<sequence>MSDNPVTIDAREGGKRSIEFTSRMKERLETMG</sequence>
<reference evidence="2" key="1">
    <citation type="journal article" date="2015" name="Nature">
        <title>Complex archaea that bridge the gap between prokaryotes and eukaryotes.</title>
        <authorList>
            <person name="Spang A."/>
            <person name="Saw J.H."/>
            <person name="Jorgensen S.L."/>
            <person name="Zaremba-Niedzwiedzka K."/>
            <person name="Martijn J."/>
            <person name="Lind A.E."/>
            <person name="van Eijk R."/>
            <person name="Schleper C."/>
            <person name="Guy L."/>
            <person name="Ettema T.J."/>
        </authorList>
    </citation>
    <scope>NUCLEOTIDE SEQUENCE</scope>
</reference>